<gene>
    <name evidence="1" type="ORF">CHC_T00000396001</name>
</gene>
<sequence>MATTRSGVLTENADILWRVSGFVKGAVAHPSAIAEAAEILGSSSFFARYPRVIEKAIGIDASAHIHDVEDSAKNPPSRSSSLEDEATERLQVSTFCAVRNSMPTGVKVINSRVDPKNAAVRIGVPGSWTADVILDRLSLEDALLILLRFEILVGGHPDAQSVLNTPWRVRDEPMRLRTEQREPLRQMISDRMQWTMRDTEAVDKASRMKSALLCLSSILSLECAAKIAIEHVRTQLSALTQHTSWKIAKLALSGVGSEAKDDMPVRVRYWQKSHRKAEVAFRLPSQERLSDAIGGILQISHSPPLPGRTHPKLEIRRIHAERYLLETCRHRAQHEVKELEKLCRLSIPSSIQMKIAAGYTSSSLDVYFARPRPSLSFGISHKTGGLFVRLHGAVALAQSRAHSFASEFRNLLWVGERFFAKSGLPTMCRVAVDIIEKALSLVRLNSSLEGSCAIGVGFIPTWPPGDSFVEKPEKSNAGRMIRPPFMPVDRKRPRRFLTLCSMASEDDEVYCMPGLTATKRARSLPMHFTISSSENQAFIEGRRPEGVGQPDRSNEICSDANRMAILAEVRHATEVRMRRDNILREVKNYADVIDGDFSLRSPYRSPIKMKPSSLEVESAALIIKGNEGWQIRLTLTNDIFDATNLRGQTVSYFPAKRLLLFSYDVSSTTTLKRFFSDFERATKSAALIKGLSAGVEVCSIVRRGPSFVAIDVSKFRLTVGVRSKSFQLGILPPQPVISKNLFPLMEEVMEASEMDAGRTLARLLEASLPLGLALQEATRRLPESMKVYFFTALKVKVLYSLARGQLSAWGQFCCIEIDARYGAQRILIMDAFRVRASADAERDLKPVPVWEKIVKKVVSEKRGRSHRDNAVMEVPLRTLKQILASLTSAFS</sequence>
<name>R7QMP9_CHOCR</name>
<dbReference type="OrthoDB" id="10378700at2759"/>
<dbReference type="KEGG" id="ccp:CHC_T00000396001"/>
<accession>R7QMP9</accession>
<dbReference type="EMBL" id="HG002073">
    <property type="protein sequence ID" value="CDF39792.1"/>
    <property type="molecule type" value="Genomic_DNA"/>
</dbReference>
<organism evidence="1 2">
    <name type="scientific">Chondrus crispus</name>
    <name type="common">Carrageen Irish moss</name>
    <name type="synonym">Polymorpha crispa</name>
    <dbReference type="NCBI Taxonomy" id="2769"/>
    <lineage>
        <taxon>Eukaryota</taxon>
        <taxon>Rhodophyta</taxon>
        <taxon>Florideophyceae</taxon>
        <taxon>Rhodymeniophycidae</taxon>
        <taxon>Gigartinales</taxon>
        <taxon>Gigartinaceae</taxon>
        <taxon>Chondrus</taxon>
    </lineage>
</organism>
<reference evidence="2" key="1">
    <citation type="journal article" date="2013" name="Proc. Natl. Acad. Sci. U.S.A.">
        <title>Genome structure and metabolic features in the red seaweed Chondrus crispus shed light on evolution of the Archaeplastida.</title>
        <authorList>
            <person name="Collen J."/>
            <person name="Porcel B."/>
            <person name="Carre W."/>
            <person name="Ball S.G."/>
            <person name="Chaparro C."/>
            <person name="Tonon T."/>
            <person name="Barbeyron T."/>
            <person name="Michel G."/>
            <person name="Noel B."/>
            <person name="Valentin K."/>
            <person name="Elias M."/>
            <person name="Artiguenave F."/>
            <person name="Arun A."/>
            <person name="Aury J.M."/>
            <person name="Barbosa-Neto J.F."/>
            <person name="Bothwell J.H."/>
            <person name="Bouget F.Y."/>
            <person name="Brillet L."/>
            <person name="Cabello-Hurtado F."/>
            <person name="Capella-Gutierrez S."/>
            <person name="Charrier B."/>
            <person name="Cladiere L."/>
            <person name="Cock J.M."/>
            <person name="Coelho S.M."/>
            <person name="Colleoni C."/>
            <person name="Czjzek M."/>
            <person name="Da Silva C."/>
            <person name="Delage L."/>
            <person name="Denoeud F."/>
            <person name="Deschamps P."/>
            <person name="Dittami S.M."/>
            <person name="Gabaldon T."/>
            <person name="Gachon C.M."/>
            <person name="Groisillier A."/>
            <person name="Herve C."/>
            <person name="Jabbari K."/>
            <person name="Katinka M."/>
            <person name="Kloareg B."/>
            <person name="Kowalczyk N."/>
            <person name="Labadie K."/>
            <person name="Leblanc C."/>
            <person name="Lopez P.J."/>
            <person name="McLachlan D.H."/>
            <person name="Meslet-Cladiere L."/>
            <person name="Moustafa A."/>
            <person name="Nehr Z."/>
            <person name="Nyvall Collen P."/>
            <person name="Panaud O."/>
            <person name="Partensky F."/>
            <person name="Poulain J."/>
            <person name="Rensing S.A."/>
            <person name="Rousvoal S."/>
            <person name="Samson G."/>
            <person name="Symeonidi A."/>
            <person name="Weissenbach J."/>
            <person name="Zambounis A."/>
            <person name="Wincker P."/>
            <person name="Boyen C."/>
        </authorList>
    </citation>
    <scope>NUCLEOTIDE SEQUENCE [LARGE SCALE GENOMIC DNA]</scope>
    <source>
        <strain evidence="2">cv. Stackhouse</strain>
    </source>
</reference>
<dbReference type="RefSeq" id="XP_005710086.1">
    <property type="nucleotide sequence ID" value="XM_005710029.1"/>
</dbReference>
<evidence type="ECO:0000313" key="2">
    <source>
        <dbReference type="Proteomes" id="UP000012073"/>
    </source>
</evidence>
<evidence type="ECO:0008006" key="3">
    <source>
        <dbReference type="Google" id="ProtNLM"/>
    </source>
</evidence>
<keyword evidence="2" id="KW-1185">Reference proteome</keyword>
<dbReference type="GeneID" id="17317801"/>
<dbReference type="STRING" id="2769.R7QMP9"/>
<dbReference type="Gramene" id="CDF39792">
    <property type="protein sequence ID" value="CDF39792"/>
    <property type="gene ID" value="CHC_T00000396001"/>
</dbReference>
<evidence type="ECO:0000313" key="1">
    <source>
        <dbReference type="EMBL" id="CDF39792.1"/>
    </source>
</evidence>
<proteinExistence type="predicted"/>
<protein>
    <recommendedName>
        <fullName evidence="3">Mediator of RNA polymerase II transcription subunit 14</fullName>
    </recommendedName>
</protein>
<dbReference type="Proteomes" id="UP000012073">
    <property type="component" value="Unassembled WGS sequence"/>
</dbReference>
<dbReference type="AlphaFoldDB" id="R7QMP9"/>